<dbReference type="Proteomes" id="UP000887561">
    <property type="component" value="Unplaced"/>
</dbReference>
<dbReference type="WBParaSite" id="scaffold9564_cov308.g14078">
    <property type="protein sequence ID" value="scaffold9564_cov308.g14078"/>
    <property type="gene ID" value="scaffold9564_cov308.g14078"/>
</dbReference>
<accession>A0A915NDQ5</accession>
<organism evidence="2 3">
    <name type="scientific">Meloidogyne javanica</name>
    <name type="common">Root-knot nematode worm</name>
    <dbReference type="NCBI Taxonomy" id="6303"/>
    <lineage>
        <taxon>Eukaryota</taxon>
        <taxon>Metazoa</taxon>
        <taxon>Ecdysozoa</taxon>
        <taxon>Nematoda</taxon>
        <taxon>Chromadorea</taxon>
        <taxon>Rhabditida</taxon>
        <taxon>Tylenchina</taxon>
        <taxon>Tylenchomorpha</taxon>
        <taxon>Tylenchoidea</taxon>
        <taxon>Meloidogynidae</taxon>
        <taxon>Meloidogyninae</taxon>
        <taxon>Meloidogyne</taxon>
        <taxon>Meloidogyne incognita group</taxon>
    </lineage>
</organism>
<proteinExistence type="predicted"/>
<keyword evidence="2" id="KW-1185">Reference proteome</keyword>
<feature type="region of interest" description="Disordered" evidence="1">
    <location>
        <begin position="1"/>
        <end position="31"/>
    </location>
</feature>
<reference evidence="3" key="1">
    <citation type="submission" date="2022-11" db="UniProtKB">
        <authorList>
            <consortium name="WormBaseParasite"/>
        </authorList>
    </citation>
    <scope>IDENTIFICATION</scope>
</reference>
<evidence type="ECO:0000313" key="2">
    <source>
        <dbReference type="Proteomes" id="UP000887561"/>
    </source>
</evidence>
<dbReference type="AlphaFoldDB" id="A0A915NDQ5"/>
<sequence>VDLPKTDGGNKGPEATNQGGTGSGRNKHGLPDGYTCTTGCKPSSIKLKAVNGQPSPVDDGPMEKNGCQTDVLSCTVRQPIATIAFGNKGRFQSTFENKRHVRAQVFCAEEKATGKKGWIRIGANNNPKLFFFVEEAYCEQKTVWNNGLPDGYACITGCNPSSIKLGAVNGQPSPVDEGPIEKNGCQTDVLSCTTNRPIASIAFGNKGRFQSTFENKRHVRAQVFCAEEKATGKKGWIRIGANNNPKLFFFVEEAYCEQTIE</sequence>
<evidence type="ECO:0000313" key="3">
    <source>
        <dbReference type="WBParaSite" id="scaffold9564_cov308.g14078"/>
    </source>
</evidence>
<protein>
    <submittedName>
        <fullName evidence="3">Uncharacterized protein</fullName>
    </submittedName>
</protein>
<name>A0A915NDQ5_MELJA</name>
<evidence type="ECO:0000256" key="1">
    <source>
        <dbReference type="SAM" id="MobiDB-lite"/>
    </source>
</evidence>